<dbReference type="InterPro" id="IPR037294">
    <property type="entry name" value="ABC_BtuC-like"/>
</dbReference>
<evidence type="ECO:0000256" key="8">
    <source>
        <dbReference type="SAM" id="Phobius"/>
    </source>
</evidence>
<dbReference type="SUPFAM" id="SSF81345">
    <property type="entry name" value="ABC transporter involved in vitamin B12 uptake, BtuC"/>
    <property type="match status" value="1"/>
</dbReference>
<dbReference type="CDD" id="cd06550">
    <property type="entry name" value="TM_ABC_iron-siderophores_like"/>
    <property type="match status" value="1"/>
</dbReference>
<dbReference type="PANTHER" id="PTHR30472:SF67">
    <property type="entry name" value="PERMEASE OF ABC TRANSPORTER-RELATED"/>
    <property type="match status" value="1"/>
</dbReference>
<accession>A0A3E2DKU8</accession>
<feature type="transmembrane region" description="Helical" evidence="8">
    <location>
        <begin position="316"/>
        <end position="335"/>
    </location>
</feature>
<comment type="caution">
    <text evidence="9">The sequence shown here is derived from an EMBL/GenBank/DDBJ whole genome shotgun (WGS) entry which is preliminary data.</text>
</comment>
<feature type="transmembrane region" description="Helical" evidence="8">
    <location>
        <begin position="245"/>
        <end position="274"/>
    </location>
</feature>
<dbReference type="Gene3D" id="1.10.3470.10">
    <property type="entry name" value="ABC transporter involved in vitamin B12 uptake, BtuC"/>
    <property type="match status" value="1"/>
</dbReference>
<feature type="transmembrane region" description="Helical" evidence="8">
    <location>
        <begin position="72"/>
        <end position="93"/>
    </location>
</feature>
<evidence type="ECO:0000256" key="6">
    <source>
        <dbReference type="ARBA" id="ARBA00022989"/>
    </source>
</evidence>
<sequence>MARLLHRRTPTRFFLLVTLLVLTPVLSIAFGAAPVPIGQVLGVLADHCDIPIHVTWDSITDAIVWQNRMPRIVTGLGVGATLGVAGVALRAVVRNPLAEPYVLGVSAGASSGAAAAIIIVGVTSSFAVAGMAFLGALLSTAIVLFMGGGRNSSTLRLVLAGLAVGFIFQAVTNFIIISSDSAETARAVMFWTLGDLSRASWGQGWTNVAVAIVLTVLLWACAPWLDALASGDSTATAVGIDPTVIHVLLLVPVSAGVAMAVAISGGIGFVGLVIPHLMRSFIGHGHRRLVVSSAMAGAIFLMWADTFSRTVFSPAELPIGVITGLLGAPFLLVLVRREAMA</sequence>
<feature type="transmembrane region" description="Helical" evidence="8">
    <location>
        <begin position="126"/>
        <end position="145"/>
    </location>
</feature>
<evidence type="ECO:0000256" key="1">
    <source>
        <dbReference type="ARBA" id="ARBA00004651"/>
    </source>
</evidence>
<dbReference type="GO" id="GO:0005886">
    <property type="term" value="C:plasma membrane"/>
    <property type="evidence" value="ECO:0007669"/>
    <property type="project" value="UniProtKB-SubCell"/>
</dbReference>
<dbReference type="AlphaFoldDB" id="A0A3E2DKU8"/>
<keyword evidence="7 8" id="KW-0472">Membrane</keyword>
<keyword evidence="5 8" id="KW-0812">Transmembrane</keyword>
<feature type="transmembrane region" description="Helical" evidence="8">
    <location>
        <begin position="286"/>
        <end position="304"/>
    </location>
</feature>
<organism evidence="9 10">
    <name type="scientific">Cutibacterium avidum</name>
    <dbReference type="NCBI Taxonomy" id="33010"/>
    <lineage>
        <taxon>Bacteria</taxon>
        <taxon>Bacillati</taxon>
        <taxon>Actinomycetota</taxon>
        <taxon>Actinomycetes</taxon>
        <taxon>Propionibacteriales</taxon>
        <taxon>Propionibacteriaceae</taxon>
        <taxon>Cutibacterium</taxon>
    </lineage>
</organism>
<evidence type="ECO:0000256" key="5">
    <source>
        <dbReference type="ARBA" id="ARBA00022692"/>
    </source>
</evidence>
<protein>
    <submittedName>
        <fullName evidence="9">ABC transporter permease</fullName>
    </submittedName>
</protein>
<feature type="transmembrane region" description="Helical" evidence="8">
    <location>
        <begin position="157"/>
        <end position="178"/>
    </location>
</feature>
<keyword evidence="4" id="KW-1003">Cell membrane</keyword>
<evidence type="ECO:0000313" key="10">
    <source>
        <dbReference type="Proteomes" id="UP000259211"/>
    </source>
</evidence>
<feature type="transmembrane region" description="Helical" evidence="8">
    <location>
        <begin position="100"/>
        <end position="120"/>
    </location>
</feature>
<dbReference type="GO" id="GO:0033214">
    <property type="term" value="P:siderophore-iron import into cell"/>
    <property type="evidence" value="ECO:0007669"/>
    <property type="project" value="TreeGrafter"/>
</dbReference>
<dbReference type="Proteomes" id="UP000259211">
    <property type="component" value="Unassembled WGS sequence"/>
</dbReference>
<dbReference type="FunFam" id="1.10.3470.10:FF:000001">
    <property type="entry name" value="Vitamin B12 ABC transporter permease BtuC"/>
    <property type="match status" value="1"/>
</dbReference>
<dbReference type="PANTHER" id="PTHR30472">
    <property type="entry name" value="FERRIC ENTEROBACTIN TRANSPORT SYSTEM PERMEASE PROTEIN"/>
    <property type="match status" value="1"/>
</dbReference>
<keyword evidence="3" id="KW-0813">Transport</keyword>
<comment type="similarity">
    <text evidence="2">Belongs to the binding-protein-dependent transport system permease family. FecCD subfamily.</text>
</comment>
<reference evidence="9 10" key="1">
    <citation type="submission" date="2017-07" db="EMBL/GenBank/DDBJ databases">
        <authorList>
            <person name="Sun Z.S."/>
            <person name="Albrecht U."/>
            <person name="Echele G."/>
            <person name="Lee C.C."/>
        </authorList>
    </citation>
    <scope>NUCLEOTIDE SEQUENCE [LARGE SCALE GENOMIC DNA]</scope>
    <source>
        <strain evidence="9 10">P16-029</strain>
    </source>
</reference>
<keyword evidence="6 8" id="KW-1133">Transmembrane helix</keyword>
<dbReference type="Pfam" id="PF01032">
    <property type="entry name" value="FecCD"/>
    <property type="match status" value="1"/>
</dbReference>
<evidence type="ECO:0000256" key="4">
    <source>
        <dbReference type="ARBA" id="ARBA00022475"/>
    </source>
</evidence>
<dbReference type="GO" id="GO:0022857">
    <property type="term" value="F:transmembrane transporter activity"/>
    <property type="evidence" value="ECO:0007669"/>
    <property type="project" value="InterPro"/>
</dbReference>
<dbReference type="EMBL" id="NOWI01000003">
    <property type="protein sequence ID" value="RFT46012.1"/>
    <property type="molecule type" value="Genomic_DNA"/>
</dbReference>
<evidence type="ECO:0000256" key="3">
    <source>
        <dbReference type="ARBA" id="ARBA00022448"/>
    </source>
</evidence>
<evidence type="ECO:0000256" key="2">
    <source>
        <dbReference type="ARBA" id="ARBA00007935"/>
    </source>
</evidence>
<dbReference type="RefSeq" id="WP_117188924.1">
    <property type="nucleotide sequence ID" value="NZ_NOWI01000003.1"/>
</dbReference>
<proteinExistence type="inferred from homology"/>
<name>A0A3E2DKU8_9ACTN</name>
<dbReference type="InterPro" id="IPR000522">
    <property type="entry name" value="ABC_transptr_permease_BtuC"/>
</dbReference>
<gene>
    <name evidence="9" type="ORF">CHT91_04220</name>
</gene>
<comment type="subcellular location">
    <subcellularLocation>
        <location evidence="1">Cell membrane</location>
        <topology evidence="1">Multi-pass membrane protein</topology>
    </subcellularLocation>
</comment>
<feature type="transmembrane region" description="Helical" evidence="8">
    <location>
        <begin position="208"/>
        <end position="225"/>
    </location>
</feature>
<evidence type="ECO:0000256" key="7">
    <source>
        <dbReference type="ARBA" id="ARBA00023136"/>
    </source>
</evidence>
<evidence type="ECO:0000313" key="9">
    <source>
        <dbReference type="EMBL" id="RFT46012.1"/>
    </source>
</evidence>